<dbReference type="InterPro" id="IPR046960">
    <property type="entry name" value="PPR_At4g14850-like_plant"/>
</dbReference>
<dbReference type="InterPro" id="IPR011990">
    <property type="entry name" value="TPR-like_helical_dom_sf"/>
</dbReference>
<evidence type="ECO:0000313" key="4">
    <source>
        <dbReference type="Proteomes" id="UP000017836"/>
    </source>
</evidence>
<dbReference type="PROSITE" id="PS51375">
    <property type="entry name" value="PPR"/>
    <property type="match status" value="1"/>
</dbReference>
<organism evidence="3 4">
    <name type="scientific">Amborella trichopoda</name>
    <dbReference type="NCBI Taxonomy" id="13333"/>
    <lineage>
        <taxon>Eukaryota</taxon>
        <taxon>Viridiplantae</taxon>
        <taxon>Streptophyta</taxon>
        <taxon>Embryophyta</taxon>
        <taxon>Tracheophyta</taxon>
        <taxon>Spermatophyta</taxon>
        <taxon>Magnoliopsida</taxon>
        <taxon>Amborellales</taxon>
        <taxon>Amborellaceae</taxon>
        <taxon>Amborella</taxon>
    </lineage>
</organism>
<dbReference type="eggNOG" id="KOG4197">
    <property type="taxonomic scope" value="Eukaryota"/>
</dbReference>
<evidence type="ECO:0008006" key="5">
    <source>
        <dbReference type="Google" id="ProtNLM"/>
    </source>
</evidence>
<feature type="repeat" description="PPR" evidence="2">
    <location>
        <begin position="13"/>
        <end position="47"/>
    </location>
</feature>
<dbReference type="PANTHER" id="PTHR47926">
    <property type="entry name" value="PENTATRICOPEPTIDE REPEAT-CONTAINING PROTEIN"/>
    <property type="match status" value="1"/>
</dbReference>
<sequence>MGDATKDAMVYGDMISWNALMWGYAHHGRALKAILLFEAMKESKVLPPHITFIYVLPACNHGDLEDEACEFFDSMIKEHGKLQEAMPIIQTMPIEPDRAVRGGLLSACRIHGLRRVKTLQ</sequence>
<dbReference type="OMA" id="HITFIYV"/>
<evidence type="ECO:0000313" key="3">
    <source>
        <dbReference type="EMBL" id="ERN02225.1"/>
    </source>
</evidence>
<reference evidence="4" key="1">
    <citation type="journal article" date="2013" name="Science">
        <title>The Amborella genome and the evolution of flowering plants.</title>
        <authorList>
            <consortium name="Amborella Genome Project"/>
        </authorList>
    </citation>
    <scope>NUCLEOTIDE SEQUENCE [LARGE SCALE GENOMIC DNA]</scope>
</reference>
<dbReference type="EMBL" id="KI394661">
    <property type="protein sequence ID" value="ERN02225.1"/>
    <property type="molecule type" value="Genomic_DNA"/>
</dbReference>
<dbReference type="NCBIfam" id="TIGR00756">
    <property type="entry name" value="PPR"/>
    <property type="match status" value="1"/>
</dbReference>
<dbReference type="Gramene" id="ERN02225">
    <property type="protein sequence ID" value="ERN02225"/>
    <property type="gene ID" value="AMTR_s00045p00216860"/>
</dbReference>
<gene>
    <name evidence="3" type="ORF">AMTR_s00045p00216860</name>
</gene>
<dbReference type="HOGENOM" id="CLU_2052784_0_0_1"/>
<dbReference type="AlphaFoldDB" id="W1P5K0"/>
<evidence type="ECO:0000256" key="1">
    <source>
        <dbReference type="ARBA" id="ARBA00022737"/>
    </source>
</evidence>
<proteinExistence type="predicted"/>
<keyword evidence="4" id="KW-1185">Reference proteome</keyword>
<protein>
    <recommendedName>
        <fullName evidence="5">Pentacotripeptide-repeat region of PRORP domain-containing protein</fullName>
    </recommendedName>
</protein>
<dbReference type="GO" id="GO:0009451">
    <property type="term" value="P:RNA modification"/>
    <property type="evidence" value="ECO:0007669"/>
    <property type="project" value="InterPro"/>
</dbReference>
<evidence type="ECO:0000256" key="2">
    <source>
        <dbReference type="PROSITE-ProRule" id="PRU00708"/>
    </source>
</evidence>
<dbReference type="GO" id="GO:0003723">
    <property type="term" value="F:RNA binding"/>
    <property type="evidence" value="ECO:0007669"/>
    <property type="project" value="InterPro"/>
</dbReference>
<keyword evidence="1" id="KW-0677">Repeat</keyword>
<dbReference type="InterPro" id="IPR002885">
    <property type="entry name" value="PPR_rpt"/>
</dbReference>
<accession>W1P5K0</accession>
<dbReference type="Pfam" id="PF13041">
    <property type="entry name" value="PPR_2"/>
    <property type="match status" value="1"/>
</dbReference>
<name>W1P5K0_AMBTC</name>
<dbReference type="Gene3D" id="1.25.40.10">
    <property type="entry name" value="Tetratricopeptide repeat domain"/>
    <property type="match status" value="1"/>
</dbReference>
<dbReference type="Proteomes" id="UP000017836">
    <property type="component" value="Unassembled WGS sequence"/>
</dbReference>